<dbReference type="Proteomes" id="UP000694388">
    <property type="component" value="Unplaced"/>
</dbReference>
<dbReference type="PANTHER" id="PTHR45872">
    <property type="entry name" value="RHO GUANINE NUCLEOTIDE EXCHANGE FACTOR 2, ISOFORM D"/>
    <property type="match status" value="1"/>
</dbReference>
<dbReference type="GO" id="GO:0007186">
    <property type="term" value="P:G protein-coupled receptor signaling pathway"/>
    <property type="evidence" value="ECO:0007669"/>
    <property type="project" value="TreeGrafter"/>
</dbReference>
<keyword evidence="3" id="KW-1185">Reference proteome</keyword>
<evidence type="ECO:0000259" key="1">
    <source>
        <dbReference type="Pfam" id="PF09128"/>
    </source>
</evidence>
<dbReference type="PANTHER" id="PTHR45872:SF2">
    <property type="entry name" value="RHO GUANINE NUCLEOTIDE EXCHANGE FACTOR 2, ISOFORM D"/>
    <property type="match status" value="1"/>
</dbReference>
<dbReference type="SUPFAM" id="SSF48097">
    <property type="entry name" value="Regulator of G-protein signaling, RGS"/>
    <property type="match status" value="1"/>
</dbReference>
<dbReference type="GO" id="GO:0001664">
    <property type="term" value="F:G protein-coupled receptor binding"/>
    <property type="evidence" value="ECO:0007669"/>
    <property type="project" value="TreeGrafter"/>
</dbReference>
<protein>
    <recommendedName>
        <fullName evidence="1">Regulator of G protein signalling-like domain-containing protein</fullName>
    </recommendedName>
</protein>
<dbReference type="Ensembl" id="ENSEBUT00000026741.1">
    <property type="protein sequence ID" value="ENSEBUP00000026165.1"/>
    <property type="gene ID" value="ENSEBUG00000016123.1"/>
</dbReference>
<dbReference type="AlphaFoldDB" id="A0A8C4X1B2"/>
<evidence type="ECO:0000313" key="2">
    <source>
        <dbReference type="Ensembl" id="ENSEBUP00000026165.1"/>
    </source>
</evidence>
<reference evidence="2" key="1">
    <citation type="submission" date="2025-08" db="UniProtKB">
        <authorList>
            <consortium name="Ensembl"/>
        </authorList>
    </citation>
    <scope>IDENTIFICATION</scope>
</reference>
<dbReference type="InterPro" id="IPR044926">
    <property type="entry name" value="RGS_subdomain_2"/>
</dbReference>
<organism evidence="2 3">
    <name type="scientific">Eptatretus burgeri</name>
    <name type="common">Inshore hagfish</name>
    <dbReference type="NCBI Taxonomy" id="7764"/>
    <lineage>
        <taxon>Eukaryota</taxon>
        <taxon>Metazoa</taxon>
        <taxon>Chordata</taxon>
        <taxon>Craniata</taxon>
        <taxon>Vertebrata</taxon>
        <taxon>Cyclostomata</taxon>
        <taxon>Myxini</taxon>
        <taxon>Myxiniformes</taxon>
        <taxon>Myxinidae</taxon>
        <taxon>Eptatretinae</taxon>
        <taxon>Eptatretus</taxon>
    </lineage>
</organism>
<accession>A0A8C4X1B2</accession>
<dbReference type="Pfam" id="PF09128">
    <property type="entry name" value="RGS-like"/>
    <property type="match status" value="1"/>
</dbReference>
<name>A0A8C4X1B2_EPTBU</name>
<evidence type="ECO:0000313" key="3">
    <source>
        <dbReference type="Proteomes" id="UP000694388"/>
    </source>
</evidence>
<dbReference type="GO" id="GO:0005085">
    <property type="term" value="F:guanyl-nucleotide exchange factor activity"/>
    <property type="evidence" value="ECO:0007669"/>
    <property type="project" value="InterPro"/>
</dbReference>
<dbReference type="InterPro" id="IPR036305">
    <property type="entry name" value="RGS_sf"/>
</dbReference>
<reference evidence="2" key="2">
    <citation type="submission" date="2025-09" db="UniProtKB">
        <authorList>
            <consortium name="Ensembl"/>
        </authorList>
    </citation>
    <scope>IDENTIFICATION</scope>
</reference>
<dbReference type="InterPro" id="IPR015212">
    <property type="entry name" value="RGS-like_dom"/>
</dbReference>
<feature type="domain" description="Regulator of G protein signalling-like" evidence="1">
    <location>
        <begin position="1"/>
        <end position="132"/>
    </location>
</feature>
<dbReference type="GO" id="GO:0005737">
    <property type="term" value="C:cytoplasm"/>
    <property type="evidence" value="ECO:0007669"/>
    <property type="project" value="InterPro"/>
</dbReference>
<dbReference type="Gene3D" id="1.10.167.10">
    <property type="entry name" value="Regulator of G-protein Signalling 4, domain 2"/>
    <property type="match status" value="1"/>
</dbReference>
<proteinExistence type="predicted"/>
<sequence length="135" mass="15808">MAVFLQFVMKQHDPVPLLFFLCDDILKNDQHKSQEIRSLFFNQNAPVRSSFPEEIEMHLRPLSENHSDEDFLSAKEKTLKWATDIVIRQLEDYRKQRVMGLASIYGDHTLTEILQGSAREMTVASQLFKNIHNEM</sequence>